<comment type="caution">
    <text evidence="2">The sequence shown here is derived from an EMBL/GenBank/DDBJ whole genome shotgun (WGS) entry which is preliminary data.</text>
</comment>
<organism evidence="2 3">
    <name type="scientific">Nocardia seriolae</name>
    <dbReference type="NCBI Taxonomy" id="37332"/>
    <lineage>
        <taxon>Bacteria</taxon>
        <taxon>Bacillati</taxon>
        <taxon>Actinomycetota</taxon>
        <taxon>Actinomycetes</taxon>
        <taxon>Mycobacteriales</taxon>
        <taxon>Nocardiaceae</taxon>
        <taxon>Nocardia</taxon>
    </lineage>
</organism>
<gene>
    <name evidence="2" type="ORF">NSK11_contig00007-0056</name>
</gene>
<dbReference type="AlphaFoldDB" id="A0ABC9YMA5"/>
<sequence>MRIVHSSRGAQPFEKIASERVAAKGGAGNWFGVFSIQKFVDQNALSYTHADADGWYSYLSKFKTGNFRFEDAGVVVCEFIEGTDDWDDWQDTYGLDACKSIYYSGHGTMDGNGVFSIRLGGRLVQPGPLGLLGQHGDRRRPHPLPVLVDVSVAAGARRDESDPHVGRPGSRLPHAVRLRDHQHRQPRLR</sequence>
<reference evidence="3" key="1">
    <citation type="submission" date="2015-07" db="EMBL/GenBank/DDBJ databases">
        <title>Nocardia seriolae U-1 whole genome shotgun sequence.</title>
        <authorList>
            <person name="Imajoh M."/>
            <person name="Fukumoto Y."/>
            <person name="Sukeda M."/>
            <person name="Yamane J."/>
            <person name="Yamasaki K."/>
            <person name="Shimizu M."/>
            <person name="Ohnishi K."/>
            <person name="Oshima S."/>
        </authorList>
    </citation>
    <scope>NUCLEOTIDE SEQUENCE [LARGE SCALE GENOMIC DNA]</scope>
    <source>
        <strain evidence="3">U-1</strain>
    </source>
</reference>
<evidence type="ECO:0000256" key="1">
    <source>
        <dbReference type="SAM" id="MobiDB-lite"/>
    </source>
</evidence>
<feature type="compositionally biased region" description="Basic residues" evidence="1">
    <location>
        <begin position="174"/>
        <end position="189"/>
    </location>
</feature>
<reference evidence="2 3" key="2">
    <citation type="journal article" date="2016" name="Genome Announc.">
        <title>Draft Genome Sequence of Erythromycin- and Oxytetracycline-Sensitive Nocardia seriolae Strain U-1 (NBRC 110359).</title>
        <authorList>
            <person name="Imajoh M."/>
            <person name="Sukeda M."/>
            <person name="Shimizu M."/>
            <person name="Yamane J."/>
            <person name="Ohnishi K."/>
            <person name="Oshima S."/>
        </authorList>
    </citation>
    <scope>NUCLEOTIDE SEQUENCE [LARGE SCALE GENOMIC DNA]</scope>
    <source>
        <strain evidence="2 3">U-1</strain>
    </source>
</reference>
<protein>
    <submittedName>
        <fullName evidence="2">Uncharacterized protein</fullName>
    </submittedName>
</protein>
<keyword evidence="3" id="KW-1185">Reference proteome</keyword>
<accession>A0ABC9YMA5</accession>
<feature type="region of interest" description="Disordered" evidence="1">
    <location>
        <begin position="157"/>
        <end position="189"/>
    </location>
</feature>
<name>A0ABC9YMA5_9NOCA</name>
<dbReference type="Proteomes" id="UP000037179">
    <property type="component" value="Unassembled WGS sequence"/>
</dbReference>
<dbReference type="EMBL" id="BBYQ01000007">
    <property type="protein sequence ID" value="GAP26572.1"/>
    <property type="molecule type" value="Genomic_DNA"/>
</dbReference>
<evidence type="ECO:0000313" key="3">
    <source>
        <dbReference type="Proteomes" id="UP000037179"/>
    </source>
</evidence>
<proteinExistence type="predicted"/>
<evidence type="ECO:0000313" key="2">
    <source>
        <dbReference type="EMBL" id="GAP26572.1"/>
    </source>
</evidence>